<dbReference type="SUPFAM" id="SSF52540">
    <property type="entry name" value="P-loop containing nucleoside triphosphate hydrolases"/>
    <property type="match status" value="1"/>
</dbReference>
<dbReference type="InterPro" id="IPR027417">
    <property type="entry name" value="P-loop_NTPase"/>
</dbReference>
<dbReference type="PANTHER" id="PTHR47959">
    <property type="entry name" value="ATP-DEPENDENT RNA HELICASE RHLE-RELATED"/>
    <property type="match status" value="1"/>
</dbReference>
<sequence length="508" mass="55517">MADNDRPTKRAKSERGASPAETPEPKRKSTKQAKIPVLPWMRTPVSTGMGSNIKLQDVQGLAHSLSEALQTGAVQELFPAQAAVWRETAGGHSTAHDICIAAPTGSGKTLAYALPIINALSGGCNSMLRALVVLPSRDLAVQVFQVFKPLCEAAGVRAVLLAAQCSQALETAALLGSGNPATFSSECWQLSEEPAYHQDKTWPHSTEDVSGSLPQTRQALPAIVIATPGRLVAHLQSTPGFSMLGLRFLVVDEADRLLRQAFDDWLAIVMAQLEQSQKMCGHRAVKLIASATLTRDPAKVERFHLHSPRLVAADTSRQRLPKSLKEWKVPCSSGEAKPLALLAILQDLADQPTLIFTSSVEATHRLCTLLLATTENALRVAEFSSFIDARQRAANLAEFKSGQRYVLVASDGMARGMDVECSNVVNYDTPVHSTTYVHRAGRTARAGRFGQVFSLLRPEEMRHFKAMLRKIDNAFVKDYLIREERLKAIKPAFEIAFRSVRDEVIAQK</sequence>
<dbReference type="GO" id="GO:0016787">
    <property type="term" value="F:hydrolase activity"/>
    <property type="evidence" value="ECO:0007669"/>
    <property type="project" value="UniProtKB-KW"/>
</dbReference>
<dbReference type="EMBL" id="JALJOS010000028">
    <property type="protein sequence ID" value="KAK9824770.1"/>
    <property type="molecule type" value="Genomic_DNA"/>
</dbReference>
<proteinExistence type="inferred from homology"/>
<dbReference type="Pfam" id="PF00270">
    <property type="entry name" value="DEAD"/>
    <property type="match status" value="2"/>
</dbReference>
<dbReference type="InterPro" id="IPR000629">
    <property type="entry name" value="RNA-helicase_DEAD-box_CS"/>
</dbReference>
<dbReference type="InterPro" id="IPR050079">
    <property type="entry name" value="DEAD_box_RNA_helicase"/>
</dbReference>
<evidence type="ECO:0000256" key="3">
    <source>
        <dbReference type="ARBA" id="ARBA00022806"/>
    </source>
</evidence>
<dbReference type="CDD" id="cd18787">
    <property type="entry name" value="SF2_C_DEAD"/>
    <property type="match status" value="1"/>
</dbReference>
<comment type="similarity">
    <text evidence="5">Belongs to the DEAD box helicase family.</text>
</comment>
<accession>A0AAW1QTB1</accession>
<dbReference type="SMART" id="SM00487">
    <property type="entry name" value="DEXDc"/>
    <property type="match status" value="1"/>
</dbReference>
<feature type="domain" description="Helicase ATP-binding" evidence="7">
    <location>
        <begin position="89"/>
        <end position="311"/>
    </location>
</feature>
<dbReference type="PROSITE" id="PS00039">
    <property type="entry name" value="DEAD_ATP_HELICASE"/>
    <property type="match status" value="1"/>
</dbReference>
<evidence type="ECO:0000259" key="7">
    <source>
        <dbReference type="PROSITE" id="PS51192"/>
    </source>
</evidence>
<evidence type="ECO:0000256" key="6">
    <source>
        <dbReference type="SAM" id="MobiDB-lite"/>
    </source>
</evidence>
<dbReference type="InterPro" id="IPR011545">
    <property type="entry name" value="DEAD/DEAH_box_helicase_dom"/>
</dbReference>
<keyword evidence="2 5" id="KW-0378">Hydrolase</keyword>
<keyword evidence="10" id="KW-1185">Reference proteome</keyword>
<evidence type="ECO:0000256" key="1">
    <source>
        <dbReference type="ARBA" id="ARBA00022741"/>
    </source>
</evidence>
<evidence type="ECO:0000313" key="9">
    <source>
        <dbReference type="EMBL" id="KAK9824770.1"/>
    </source>
</evidence>
<evidence type="ECO:0000256" key="2">
    <source>
        <dbReference type="ARBA" id="ARBA00022801"/>
    </source>
</evidence>
<dbReference type="GO" id="GO:0003676">
    <property type="term" value="F:nucleic acid binding"/>
    <property type="evidence" value="ECO:0007669"/>
    <property type="project" value="InterPro"/>
</dbReference>
<dbReference type="GO" id="GO:0005524">
    <property type="term" value="F:ATP binding"/>
    <property type="evidence" value="ECO:0007669"/>
    <property type="project" value="UniProtKB-KW"/>
</dbReference>
<organism evidence="9 10">
    <name type="scientific">Apatococcus lobatus</name>
    <dbReference type="NCBI Taxonomy" id="904363"/>
    <lineage>
        <taxon>Eukaryota</taxon>
        <taxon>Viridiplantae</taxon>
        <taxon>Chlorophyta</taxon>
        <taxon>core chlorophytes</taxon>
        <taxon>Trebouxiophyceae</taxon>
        <taxon>Chlorellales</taxon>
        <taxon>Chlorellaceae</taxon>
        <taxon>Apatococcus</taxon>
    </lineage>
</organism>
<dbReference type="Gene3D" id="3.40.50.300">
    <property type="entry name" value="P-loop containing nucleotide triphosphate hydrolases"/>
    <property type="match status" value="2"/>
</dbReference>
<feature type="region of interest" description="Disordered" evidence="6">
    <location>
        <begin position="1"/>
        <end position="34"/>
    </location>
</feature>
<dbReference type="PROSITE" id="PS51192">
    <property type="entry name" value="HELICASE_ATP_BIND_1"/>
    <property type="match status" value="1"/>
</dbReference>
<dbReference type="SMART" id="SM00490">
    <property type="entry name" value="HELICc"/>
    <property type="match status" value="1"/>
</dbReference>
<reference evidence="9 10" key="1">
    <citation type="journal article" date="2024" name="Nat. Commun.">
        <title>Phylogenomics reveals the evolutionary origins of lichenization in chlorophyte algae.</title>
        <authorList>
            <person name="Puginier C."/>
            <person name="Libourel C."/>
            <person name="Otte J."/>
            <person name="Skaloud P."/>
            <person name="Haon M."/>
            <person name="Grisel S."/>
            <person name="Petersen M."/>
            <person name="Berrin J.G."/>
            <person name="Delaux P.M."/>
            <person name="Dal Grande F."/>
            <person name="Keller J."/>
        </authorList>
    </citation>
    <scope>NUCLEOTIDE SEQUENCE [LARGE SCALE GENOMIC DNA]</scope>
    <source>
        <strain evidence="9 10">SAG 2145</strain>
    </source>
</reference>
<dbReference type="GO" id="GO:0005829">
    <property type="term" value="C:cytosol"/>
    <property type="evidence" value="ECO:0007669"/>
    <property type="project" value="TreeGrafter"/>
</dbReference>
<keyword evidence="3 5" id="KW-0347">Helicase</keyword>
<comment type="caution">
    <text evidence="9">The sequence shown here is derived from an EMBL/GenBank/DDBJ whole genome shotgun (WGS) entry which is preliminary data.</text>
</comment>
<keyword evidence="4 5" id="KW-0067">ATP-binding</keyword>
<dbReference type="AlphaFoldDB" id="A0AAW1QTB1"/>
<dbReference type="PANTHER" id="PTHR47959:SF1">
    <property type="entry name" value="ATP-DEPENDENT RNA HELICASE DBPA"/>
    <property type="match status" value="1"/>
</dbReference>
<evidence type="ECO:0000256" key="4">
    <source>
        <dbReference type="ARBA" id="ARBA00022840"/>
    </source>
</evidence>
<evidence type="ECO:0000259" key="8">
    <source>
        <dbReference type="PROSITE" id="PS51194"/>
    </source>
</evidence>
<dbReference type="InterPro" id="IPR001650">
    <property type="entry name" value="Helicase_C-like"/>
</dbReference>
<evidence type="ECO:0000313" key="10">
    <source>
        <dbReference type="Proteomes" id="UP001438707"/>
    </source>
</evidence>
<dbReference type="InterPro" id="IPR014001">
    <property type="entry name" value="Helicase_ATP-bd"/>
</dbReference>
<gene>
    <name evidence="9" type="ORF">WJX74_007298</name>
</gene>
<dbReference type="Pfam" id="PF00271">
    <property type="entry name" value="Helicase_C"/>
    <property type="match status" value="1"/>
</dbReference>
<keyword evidence="1 5" id="KW-0547">Nucleotide-binding</keyword>
<evidence type="ECO:0000256" key="5">
    <source>
        <dbReference type="RuleBase" id="RU000492"/>
    </source>
</evidence>
<dbReference type="GO" id="GO:0003724">
    <property type="term" value="F:RNA helicase activity"/>
    <property type="evidence" value="ECO:0007669"/>
    <property type="project" value="TreeGrafter"/>
</dbReference>
<dbReference type="PROSITE" id="PS51194">
    <property type="entry name" value="HELICASE_CTER"/>
    <property type="match status" value="1"/>
</dbReference>
<protein>
    <submittedName>
        <fullName evidence="9">Uncharacterized protein</fullName>
    </submittedName>
</protein>
<name>A0AAW1QTB1_9CHLO</name>
<feature type="domain" description="Helicase C-terminal" evidence="8">
    <location>
        <begin position="340"/>
        <end position="487"/>
    </location>
</feature>
<dbReference type="Proteomes" id="UP001438707">
    <property type="component" value="Unassembled WGS sequence"/>
</dbReference>
<feature type="compositionally biased region" description="Basic and acidic residues" evidence="6">
    <location>
        <begin position="1"/>
        <end position="15"/>
    </location>
</feature>